<feature type="region of interest" description="Disordered" evidence="6">
    <location>
        <begin position="435"/>
        <end position="475"/>
    </location>
</feature>
<dbReference type="GO" id="GO:0045944">
    <property type="term" value="P:positive regulation of transcription by RNA polymerase II"/>
    <property type="evidence" value="ECO:0007669"/>
    <property type="project" value="EnsemblFungi"/>
</dbReference>
<dbReference type="AlphaFoldDB" id="G8JXX7"/>
<dbReference type="Pfam" id="PF02200">
    <property type="entry name" value="STE"/>
    <property type="match status" value="1"/>
</dbReference>
<dbReference type="GO" id="GO:0000747">
    <property type="term" value="P:conjugation with cellular fusion"/>
    <property type="evidence" value="ECO:0007669"/>
    <property type="project" value="EnsemblFungi"/>
</dbReference>
<evidence type="ECO:0000256" key="2">
    <source>
        <dbReference type="ARBA" id="ARBA00023015"/>
    </source>
</evidence>
<reference evidence="8" key="1">
    <citation type="journal article" date="2012" name="G3 (Bethesda)">
        <title>Pichia sorbitophila, an interspecies yeast hybrid reveals early steps of genome resolution following polyploidization.</title>
        <authorList>
            <person name="Leh Louis V."/>
            <person name="Despons L."/>
            <person name="Friedrich A."/>
            <person name="Martin T."/>
            <person name="Durrens P."/>
            <person name="Casaregola S."/>
            <person name="Neuveglise C."/>
            <person name="Fairhead C."/>
            <person name="Marck C."/>
            <person name="Cruz J.A."/>
            <person name="Straub M.L."/>
            <person name="Kugler V."/>
            <person name="Sacerdot C."/>
            <person name="Uzunov Z."/>
            <person name="Thierry A."/>
            <person name="Weiss S."/>
            <person name="Bleykasten C."/>
            <person name="De Montigny J."/>
            <person name="Jacques N."/>
            <person name="Jung P."/>
            <person name="Lemaire M."/>
            <person name="Mallet S."/>
            <person name="Morel G."/>
            <person name="Richard G.F."/>
            <person name="Sarkar A."/>
            <person name="Savel G."/>
            <person name="Schacherer J."/>
            <person name="Seret M.L."/>
            <person name="Talla E."/>
            <person name="Samson G."/>
            <person name="Jubin C."/>
            <person name="Poulain J."/>
            <person name="Vacherie B."/>
            <person name="Barbe V."/>
            <person name="Pelletier E."/>
            <person name="Sherman D.J."/>
            <person name="Westhof E."/>
            <person name="Weissenbach J."/>
            <person name="Baret P.V."/>
            <person name="Wincker P."/>
            <person name="Gaillardin C."/>
            <person name="Dujon B."/>
            <person name="Souciet J.L."/>
        </authorList>
    </citation>
    <scope>NUCLEOTIDE SEQUENCE [LARGE SCALE GENOMIC DNA]</scope>
    <source>
        <strain evidence="8">CBS 270.75 / DBVPG 7215 / KCTC 17166 / NRRL Y-17582</strain>
    </source>
</reference>
<comment type="subcellular location">
    <subcellularLocation>
        <location evidence="1">Nucleus</location>
    </subcellularLocation>
</comment>
<protein>
    <submittedName>
        <fullName evidence="7">Uncharacterized protein</fullName>
    </submittedName>
</protein>
<feature type="compositionally biased region" description="Polar residues" evidence="6">
    <location>
        <begin position="714"/>
        <end position="725"/>
    </location>
</feature>
<name>G8JXX7_ERECY</name>
<evidence type="ECO:0000313" key="8">
    <source>
        <dbReference type="Proteomes" id="UP000006790"/>
    </source>
</evidence>
<dbReference type="InterPro" id="IPR003120">
    <property type="entry name" value="Ste12"/>
</dbReference>
<sequence length="725" mass="81156">MSIIKTDGVIVKSKIGEHRVERVKPENVEESLRLIEDLKFFLATAPANWQENQVIRRYYLNNDEGFVSCVFWNNLYYITGTDIVRCCVYRMQKFGREVVERKKFEEGIFSDLRNLKCGADATLEMPKSEFLSFLYKNLCLKTQKKQKVFFWFSVPHDKLFADALERDLRREASGQPSTTRAVTEPALTFTYDDQSGMSLYDQVVQHVDTKRIDLYSAPSTIGPMEVDMDDDEQDDDEQNGKGHVTVDMEDQRPSKDKLGIEPQAVISGEVSCADADISSSIAGEADRSTAPTTNYSPQELIIEAANTGVTEYALGDEINPADLLTKEDDDFPLDYFSLEIEYPPHQEQQGRMINPLFFDTEMESFPPIPPTAGPFENPYVHAELPTKFMYSGIPPTSAVAPQPVQQPLQPSIPPPQLSVGKGHFITNGEYYATAKTKDGKQPRDAEDETSNHITKENTDQIPGLTEDQVPASNNSRTVNSGIPAVMGNVAGVPLQDAYTGFQGMGVPGMYPYMMPDFLYNNTFPGTDEMLYEQWMHMQVAQTQPNEMYMNAQAPFMGRSFTPMYRTTPTNPYMAISPYQSKPPNSSTAKNFPFYQGYYGRRSNMHSYLRGFPSIQATQPSSATRMHFVKHNKVTNQHSSASSSGPSSSSKASHISSKKKVMKPRSQTLKNIGRAKRIEIDTNSTFVSQNSTHVDNISTAGLTEDQASENEGVGSPTSFQNVNTRT</sequence>
<evidence type="ECO:0000256" key="3">
    <source>
        <dbReference type="ARBA" id="ARBA00023163"/>
    </source>
</evidence>
<dbReference type="GO" id="GO:0001403">
    <property type="term" value="P:invasive growth in response to glucose limitation"/>
    <property type="evidence" value="ECO:0007669"/>
    <property type="project" value="EnsemblFungi"/>
</dbReference>
<gene>
    <name evidence="7" type="ordered locus">Ecym_8007</name>
</gene>
<feature type="region of interest" description="Disordered" evidence="6">
    <location>
        <begin position="633"/>
        <end position="674"/>
    </location>
</feature>
<dbReference type="eggNOG" id="ENOG502QTVR">
    <property type="taxonomic scope" value="Eukaryota"/>
</dbReference>
<organism evidence="7 8">
    <name type="scientific">Eremothecium cymbalariae (strain CBS 270.75 / DBVPG 7215 / KCTC 17166 / NRRL Y-17582)</name>
    <name type="common">Yeast</name>
    <dbReference type="NCBI Taxonomy" id="931890"/>
    <lineage>
        <taxon>Eukaryota</taxon>
        <taxon>Fungi</taxon>
        <taxon>Dikarya</taxon>
        <taxon>Ascomycota</taxon>
        <taxon>Saccharomycotina</taxon>
        <taxon>Saccharomycetes</taxon>
        <taxon>Saccharomycetales</taxon>
        <taxon>Saccharomycetaceae</taxon>
        <taxon>Eremothecium</taxon>
    </lineage>
</organism>
<dbReference type="PANTHER" id="PTHR47427:SF1">
    <property type="entry name" value="PROTEIN STE12"/>
    <property type="match status" value="1"/>
</dbReference>
<dbReference type="HOGENOM" id="CLU_019798_0_0_1"/>
<dbReference type="PANTHER" id="PTHR47427">
    <property type="entry name" value="PROTEIN STE12"/>
    <property type="match status" value="1"/>
</dbReference>
<feature type="compositionally biased region" description="Low complexity" evidence="6">
    <location>
        <begin position="638"/>
        <end position="654"/>
    </location>
</feature>
<evidence type="ECO:0000256" key="1">
    <source>
        <dbReference type="ARBA" id="ARBA00004123"/>
    </source>
</evidence>
<dbReference type="GO" id="GO:0071444">
    <property type="term" value="P:cellular response to pheromone"/>
    <property type="evidence" value="ECO:0007669"/>
    <property type="project" value="EnsemblFungi"/>
</dbReference>
<proteinExistence type="inferred from homology"/>
<dbReference type="KEGG" id="erc:Ecym_8007"/>
<keyword evidence="3" id="KW-0804">Transcription</keyword>
<dbReference type="GO" id="GO:0007124">
    <property type="term" value="P:pseudohyphal growth"/>
    <property type="evidence" value="ECO:0007669"/>
    <property type="project" value="EnsemblFungi"/>
</dbReference>
<dbReference type="GO" id="GO:1990526">
    <property type="term" value="C:Ste12p-Dig1p-Dig2p complex"/>
    <property type="evidence" value="ECO:0007669"/>
    <property type="project" value="EnsemblFungi"/>
</dbReference>
<dbReference type="SMART" id="SM00424">
    <property type="entry name" value="STE"/>
    <property type="match status" value="1"/>
</dbReference>
<evidence type="ECO:0000256" key="5">
    <source>
        <dbReference type="ARBA" id="ARBA00024345"/>
    </source>
</evidence>
<feature type="compositionally biased region" description="Basic and acidic residues" evidence="6">
    <location>
        <begin position="435"/>
        <end position="458"/>
    </location>
</feature>
<comment type="similarity">
    <text evidence="5">Belongs to the STE12 transcription factor family.</text>
</comment>
<dbReference type="GO" id="GO:0003700">
    <property type="term" value="F:DNA-binding transcription factor activity"/>
    <property type="evidence" value="ECO:0007669"/>
    <property type="project" value="EnsemblFungi"/>
</dbReference>
<dbReference type="GO" id="GO:0000122">
    <property type="term" value="P:negative regulation of transcription by RNA polymerase II"/>
    <property type="evidence" value="ECO:0007669"/>
    <property type="project" value="EnsemblFungi"/>
</dbReference>
<accession>G8JXX7</accession>
<keyword evidence="2" id="KW-0805">Transcription regulation</keyword>
<evidence type="ECO:0000256" key="4">
    <source>
        <dbReference type="ARBA" id="ARBA00023242"/>
    </source>
</evidence>
<evidence type="ECO:0000256" key="6">
    <source>
        <dbReference type="SAM" id="MobiDB-lite"/>
    </source>
</evidence>
<keyword evidence="4" id="KW-0539">Nucleus</keyword>
<feature type="compositionally biased region" description="Acidic residues" evidence="6">
    <location>
        <begin position="226"/>
        <end position="237"/>
    </location>
</feature>
<dbReference type="GO" id="GO:2000220">
    <property type="term" value="P:regulation of pseudohyphal growth"/>
    <property type="evidence" value="ECO:0007669"/>
    <property type="project" value="TreeGrafter"/>
</dbReference>
<dbReference type="GO" id="GO:0005654">
    <property type="term" value="C:nucleoplasm"/>
    <property type="evidence" value="ECO:0007669"/>
    <property type="project" value="EnsemblFungi"/>
</dbReference>
<dbReference type="GO" id="GO:1990527">
    <property type="term" value="C:Tec1p-Ste12p-Dig1p complex"/>
    <property type="evidence" value="ECO:0007669"/>
    <property type="project" value="EnsemblFungi"/>
</dbReference>
<dbReference type="GeneID" id="11471465"/>
<dbReference type="Proteomes" id="UP000006790">
    <property type="component" value="Chromosome 8"/>
</dbReference>
<dbReference type="RefSeq" id="XP_003648121.1">
    <property type="nucleotide sequence ID" value="XM_003648073.1"/>
</dbReference>
<dbReference type="EMBL" id="CP002504">
    <property type="protein sequence ID" value="AET41304.1"/>
    <property type="molecule type" value="Genomic_DNA"/>
</dbReference>
<dbReference type="InParanoid" id="G8JXX7"/>
<evidence type="ECO:0000313" key="7">
    <source>
        <dbReference type="EMBL" id="AET41304.1"/>
    </source>
</evidence>
<keyword evidence="8" id="KW-1185">Reference proteome</keyword>
<dbReference type="FunCoup" id="G8JXX7">
    <property type="interactions" value="2379"/>
</dbReference>
<feature type="compositionally biased region" description="Basic and acidic residues" evidence="6">
    <location>
        <begin position="238"/>
        <end position="258"/>
    </location>
</feature>
<feature type="region of interest" description="Disordered" evidence="6">
    <location>
        <begin position="219"/>
        <end position="258"/>
    </location>
</feature>
<dbReference type="InterPro" id="IPR052127">
    <property type="entry name" value="STE12_transcription_factor"/>
</dbReference>
<dbReference type="STRING" id="931890.G8JXX7"/>
<dbReference type="OMA" id="YPINPYY"/>
<feature type="region of interest" description="Disordered" evidence="6">
    <location>
        <begin position="700"/>
        <end position="725"/>
    </location>
</feature>
<dbReference type="OrthoDB" id="1095242at2759"/>